<comment type="subcellular location">
    <subcellularLocation>
        <location evidence="1">Nucleus</location>
    </subcellularLocation>
</comment>
<evidence type="ECO:0000256" key="6">
    <source>
        <dbReference type="SAM" id="MobiDB-lite"/>
    </source>
</evidence>
<sequence length="1721" mass="197899">MEPQEHIFLRPDSNAEVNNLIQYVQLTECSPQVLTQASQPSNCLTSVDETDPVQLVRQDDHNPGESIELMSIEEQENEEDEEEKEVVVEYVLKEEVWSSQAEGGGGGGDGGGSGDGSGGGGGGSRVDFEIPSSSVYLYENPLYLNRLMKDNTCGRSVRLEAPYTHRLGPWDDVSTCMLIELLRQYPDTYFILNTCEKRTEAWEVIRQKLAEMGYKFTVLQIRMRWREVIKRYHSVLNHNELHKDQQSCQYFSELNSLFGIWDSAGTLLLIQYVEEVTSLRRLGQNGGARMKYKTWKKVQEALGNHGYMYTTHQVQGRWSILVTLYRRMVQHNSRPVNKNQPLTMAYQEAMEAVFNFVPVNNVDTKTDKKITEESQEENRLQRQDIDIEKSVEVPALKWTTHLEKILLQGYRKKIDAFLKAENKREVWEQLVKLLSEEGRYKTTVDKARRRFYDLVRRYKDALIHNIQQGAMYRECRHHHLLAEIYSVYNCWPHDKSLLNVDDTEQLRTRLLMSMLEWSNEECRALLTVYPGVLHHHMSFTDQPPQEELWVQLAKDLISIYNFYKEPFQIGEHLSHIREGYHGPNPFPFVVEMKLVEETEETLGYTPEPHPLVGTVKVQYWSTAATTFLLSLMTHYCQENFSINSPSLFLMVSVDMERHGYCYSSEECKDYYHVLKKAHRKRKGQETSSSFLYKTKMEKFEAVVYNSVSFKETLVTCEQVLCGAVNHIRMVENGSLEARREALLTMITELKIHLIHNIQLYPPPPINIVADILLKLVIGKNLGFDPKNKNGISRLTSLLQPHTDVLIIIAGLGPQPACKSSKVEGGKGEKKKGRMSLDFQGVNWTLENFQSLLEVLKEWRQLCHDQTEVHQILRAGEPVWWEVAFTLSGGHAKKSPQTCHSFFHTMCYDFVQLQLYPDNGTTAMNRSKALLSDVSVCHLLGFILSPVESTNAEWDLRDIWNGSNAGGWSQDETLELLFTTRELWPNTDWEMVSLFMKAGGYMRDADSCYTKFKCLFSSYQQAVNYNKQCSNVRERKHPHCYFKIHSLFGYTSTIPERKQGKTNRLVTDSDDLDVCEEEAGEVVLVGLKEVKRLASHPAPRLPLLTTLAVLTTASLQPQPSLPLTPHRVWHLMVQLHHEQRGLQQQGIMGPFGADLDGLWQDHPNPLVAYGFTALSPSDWKKAIDWDAEELDILVKTGVQWLINHHGNEASLPEVVQETLNTHSYKRSPEECRDQWHYMVTYCRLGGYHQYFNQINVIPYIQILHDHTESTNGIIVTNWKKGSDKQQKSTNNKGSFDSKGVSDKRKYSSPNLTTDISDSSVRHGEVNKCEESSQVLKNRDDTLTTHKNSTKYNPFKVKCLSVKPSQNKTKRNIFWKESSKRNQERNGLYMEHSKKDPEINNLNEKSIYKNPEKNSLNTYIPKRDSEGKNILHGPEVEKVRVKVVSMTEEGDRKVLTCVVREGTSTQVITLHFPGSHPVPANTKFIRVPFSTKTKEVEDISAGLVVNNSVPVSVNLDDGNKSLSAVKESTKNQRHGVLQHSLKVRNCTRNYLNLLRMGSLLQYRKAKKLCQKTALRLRSHVDTSSKPENIPIPLFVKPKYFSTVRIKQRTFRNGISKLLPLGQCHPVRKYRVVPATMRHRQLHKKMKSDNGVVLQRRLKRLTTSVDSLIKQYQTKSSEERENIRTRYQENHKQESQMVHSLLALINNVQEISSERRWTSGQGLS</sequence>
<dbReference type="InterPro" id="IPR044822">
    <property type="entry name" value="Myb_DNA-bind_4"/>
</dbReference>
<evidence type="ECO:0000256" key="1">
    <source>
        <dbReference type="ARBA" id="ARBA00004123"/>
    </source>
</evidence>
<evidence type="ECO:0000256" key="3">
    <source>
        <dbReference type="ARBA" id="ARBA00023125"/>
    </source>
</evidence>
<organism evidence="8 9">
    <name type="scientific">Petrolisthes manimaculis</name>
    <dbReference type="NCBI Taxonomy" id="1843537"/>
    <lineage>
        <taxon>Eukaryota</taxon>
        <taxon>Metazoa</taxon>
        <taxon>Ecdysozoa</taxon>
        <taxon>Arthropoda</taxon>
        <taxon>Crustacea</taxon>
        <taxon>Multicrustacea</taxon>
        <taxon>Malacostraca</taxon>
        <taxon>Eumalacostraca</taxon>
        <taxon>Eucarida</taxon>
        <taxon>Decapoda</taxon>
        <taxon>Pleocyemata</taxon>
        <taxon>Anomura</taxon>
        <taxon>Galatheoidea</taxon>
        <taxon>Porcellanidae</taxon>
        <taxon>Petrolisthes</taxon>
    </lineage>
</organism>
<feature type="compositionally biased region" description="Polar residues" evidence="6">
    <location>
        <begin position="1306"/>
        <end position="1317"/>
    </location>
</feature>
<reference evidence="8" key="1">
    <citation type="submission" date="2023-11" db="EMBL/GenBank/DDBJ databases">
        <title>Genome assemblies of two species of porcelain crab, Petrolisthes cinctipes and Petrolisthes manimaculis (Anomura: Porcellanidae).</title>
        <authorList>
            <person name="Angst P."/>
        </authorList>
    </citation>
    <scope>NUCLEOTIDE SEQUENCE</scope>
    <source>
        <strain evidence="8">PB745_02</strain>
        <tissue evidence="8">Gill</tissue>
    </source>
</reference>
<feature type="region of interest" description="Disordered" evidence="6">
    <location>
        <begin position="98"/>
        <end position="125"/>
    </location>
</feature>
<dbReference type="GO" id="GO:0003677">
    <property type="term" value="F:DNA binding"/>
    <property type="evidence" value="ECO:0007669"/>
    <property type="project" value="UniProtKB-KW"/>
</dbReference>
<comment type="caution">
    <text evidence="8">The sequence shown here is derived from an EMBL/GenBank/DDBJ whole genome shotgun (WGS) entry which is preliminary data.</text>
</comment>
<dbReference type="EMBL" id="JAWZYT010003923">
    <property type="protein sequence ID" value="KAK4296113.1"/>
    <property type="molecule type" value="Genomic_DNA"/>
</dbReference>
<protein>
    <recommendedName>
        <fullName evidence="7">Myb-like domain-containing protein</fullName>
    </recommendedName>
</protein>
<dbReference type="SMART" id="SM00717">
    <property type="entry name" value="SANT"/>
    <property type="match status" value="3"/>
</dbReference>
<feature type="compositionally biased region" description="Basic and acidic residues" evidence="6">
    <location>
        <begin position="1318"/>
        <end position="1342"/>
    </location>
</feature>
<dbReference type="InterPro" id="IPR001005">
    <property type="entry name" value="SANT/Myb"/>
</dbReference>
<dbReference type="GO" id="GO:0005634">
    <property type="term" value="C:nucleus"/>
    <property type="evidence" value="ECO:0007669"/>
    <property type="project" value="UniProtKB-SubCell"/>
</dbReference>
<evidence type="ECO:0000313" key="8">
    <source>
        <dbReference type="EMBL" id="KAK4296113.1"/>
    </source>
</evidence>
<gene>
    <name evidence="8" type="ORF">Pmani_031375</name>
</gene>
<evidence type="ECO:0000259" key="7">
    <source>
        <dbReference type="SMART" id="SM00717"/>
    </source>
</evidence>
<dbReference type="PANTHER" id="PTHR21654">
    <property type="entry name" value="FI21293P1"/>
    <property type="match status" value="1"/>
</dbReference>
<dbReference type="GO" id="GO:0010468">
    <property type="term" value="P:regulation of gene expression"/>
    <property type="evidence" value="ECO:0007669"/>
    <property type="project" value="UniProtKB-ARBA"/>
</dbReference>
<proteinExistence type="predicted"/>
<feature type="domain" description="Myb-like" evidence="7">
    <location>
        <begin position="963"/>
        <end position="1017"/>
    </location>
</feature>
<evidence type="ECO:0000256" key="2">
    <source>
        <dbReference type="ARBA" id="ARBA00023015"/>
    </source>
</evidence>
<evidence type="ECO:0000256" key="4">
    <source>
        <dbReference type="ARBA" id="ARBA00023163"/>
    </source>
</evidence>
<accession>A0AAE1NTY7</accession>
<keyword evidence="5" id="KW-0539">Nucleus</keyword>
<feature type="domain" description="Myb-like" evidence="7">
    <location>
        <begin position="166"/>
        <end position="231"/>
    </location>
</feature>
<keyword evidence="4" id="KW-0804">Transcription</keyword>
<keyword evidence="3" id="KW-0238">DNA-binding</keyword>
<dbReference type="Gene3D" id="1.10.10.60">
    <property type="entry name" value="Homeodomain-like"/>
    <property type="match status" value="2"/>
</dbReference>
<dbReference type="PANTHER" id="PTHR21654:SF84">
    <property type="entry name" value="SI:DKEY-66I24.7"/>
    <property type="match status" value="1"/>
</dbReference>
<feature type="region of interest" description="Disordered" evidence="6">
    <location>
        <begin position="1280"/>
        <end position="1347"/>
    </location>
</feature>
<dbReference type="Pfam" id="PF13837">
    <property type="entry name" value="Myb_DNA-bind_4"/>
    <property type="match status" value="3"/>
</dbReference>
<feature type="domain" description="Myb-like" evidence="7">
    <location>
        <begin position="1180"/>
        <end position="1240"/>
    </location>
</feature>
<evidence type="ECO:0000256" key="5">
    <source>
        <dbReference type="ARBA" id="ARBA00023242"/>
    </source>
</evidence>
<name>A0AAE1NTY7_9EUCA</name>
<evidence type="ECO:0000313" key="9">
    <source>
        <dbReference type="Proteomes" id="UP001292094"/>
    </source>
</evidence>
<keyword evidence="2" id="KW-0805">Transcription regulation</keyword>
<dbReference type="Proteomes" id="UP001292094">
    <property type="component" value="Unassembled WGS sequence"/>
</dbReference>
<keyword evidence="9" id="KW-1185">Reference proteome</keyword>
<feature type="compositionally biased region" description="Gly residues" evidence="6">
    <location>
        <begin position="102"/>
        <end position="124"/>
    </location>
</feature>